<feature type="region of interest" description="Disordered" evidence="1">
    <location>
        <begin position="14"/>
        <end position="50"/>
    </location>
</feature>
<feature type="compositionally biased region" description="Basic and acidic residues" evidence="1">
    <location>
        <begin position="41"/>
        <end position="50"/>
    </location>
</feature>
<accession>A0ABV6QIL6</accession>
<keyword evidence="3" id="KW-1185">Reference proteome</keyword>
<organism evidence="2 3">
    <name type="scientific">Kribbella deserti</name>
    <dbReference type="NCBI Taxonomy" id="1926257"/>
    <lineage>
        <taxon>Bacteria</taxon>
        <taxon>Bacillati</taxon>
        <taxon>Actinomycetota</taxon>
        <taxon>Actinomycetes</taxon>
        <taxon>Propionibacteriales</taxon>
        <taxon>Kribbellaceae</taxon>
        <taxon>Kribbella</taxon>
    </lineage>
</organism>
<protein>
    <submittedName>
        <fullName evidence="2">Uncharacterized protein</fullName>
    </submittedName>
</protein>
<evidence type="ECO:0000256" key="1">
    <source>
        <dbReference type="SAM" id="MobiDB-lite"/>
    </source>
</evidence>
<reference evidence="2 3" key="1">
    <citation type="submission" date="2024-09" db="EMBL/GenBank/DDBJ databases">
        <authorList>
            <person name="Sun Q."/>
            <person name="Mori K."/>
        </authorList>
    </citation>
    <scope>NUCLEOTIDE SEQUENCE [LARGE SCALE GENOMIC DNA]</scope>
    <source>
        <strain evidence="2 3">CGMCC 1.15906</strain>
    </source>
</reference>
<evidence type="ECO:0000313" key="3">
    <source>
        <dbReference type="Proteomes" id="UP001589890"/>
    </source>
</evidence>
<name>A0ABV6QIL6_9ACTN</name>
<comment type="caution">
    <text evidence="2">The sequence shown here is derived from an EMBL/GenBank/DDBJ whole genome shotgun (WGS) entry which is preliminary data.</text>
</comment>
<dbReference type="EMBL" id="JBHLTC010000012">
    <property type="protein sequence ID" value="MFC0624492.1"/>
    <property type="molecule type" value="Genomic_DNA"/>
</dbReference>
<gene>
    <name evidence="2" type="ORF">ACFFGN_10505</name>
</gene>
<evidence type="ECO:0000313" key="2">
    <source>
        <dbReference type="EMBL" id="MFC0624492.1"/>
    </source>
</evidence>
<sequence>MTIHRLMAAFATEPVHLRRTDADAPSNASHPTPAHAAGSPPDDRPTVAAE</sequence>
<dbReference type="RefSeq" id="WP_380045930.1">
    <property type="nucleotide sequence ID" value="NZ_JBHLTC010000012.1"/>
</dbReference>
<proteinExistence type="predicted"/>
<dbReference type="Proteomes" id="UP001589890">
    <property type="component" value="Unassembled WGS sequence"/>
</dbReference>